<dbReference type="STRING" id="1189619.pgond44_10511"/>
<dbReference type="AlphaFoldDB" id="N1WUY0"/>
<evidence type="ECO:0000313" key="2">
    <source>
        <dbReference type="Proteomes" id="UP000012317"/>
    </source>
</evidence>
<proteinExistence type="predicted"/>
<name>N1WUY0_9FLAO</name>
<organism evidence="1 2">
    <name type="scientific">Psychroflexus gondwanensis ACAM 44</name>
    <dbReference type="NCBI Taxonomy" id="1189619"/>
    <lineage>
        <taxon>Bacteria</taxon>
        <taxon>Pseudomonadati</taxon>
        <taxon>Bacteroidota</taxon>
        <taxon>Flavobacteriia</taxon>
        <taxon>Flavobacteriales</taxon>
        <taxon>Flavobacteriaceae</taxon>
        <taxon>Psychroflexus</taxon>
    </lineage>
</organism>
<evidence type="ECO:0008006" key="3">
    <source>
        <dbReference type="Google" id="ProtNLM"/>
    </source>
</evidence>
<reference evidence="1 2" key="1">
    <citation type="journal article" date="2014" name="Genome Biol. Evol.">
        <title>Extensive gene acquisition in the extremely psychrophilic bacterial species Psychroflexus torquis and the link to sea-ice ecosystem specialism.</title>
        <authorList>
            <person name="Feng S."/>
            <person name="Powell S.M."/>
            <person name="Wilson R."/>
            <person name="Bowman J.P."/>
        </authorList>
    </citation>
    <scope>NUCLEOTIDE SEQUENCE [LARGE SCALE GENOMIC DNA]</scope>
    <source>
        <strain evidence="1 2">ACAM 44</strain>
    </source>
</reference>
<comment type="caution">
    <text evidence="1">The sequence shown here is derived from an EMBL/GenBank/DDBJ whole genome shotgun (WGS) entry which is preliminary data.</text>
</comment>
<evidence type="ECO:0000313" key="1">
    <source>
        <dbReference type="EMBL" id="EMY80987.1"/>
    </source>
</evidence>
<dbReference type="Gene3D" id="3.20.80.10">
    <property type="entry name" value="Regulatory factor, effector binding domain"/>
    <property type="match status" value="1"/>
</dbReference>
<accession>N1WUY0</accession>
<dbReference type="RefSeq" id="WP_003441297.1">
    <property type="nucleotide sequence ID" value="NZ_APLF01000009.1"/>
</dbReference>
<keyword evidence="2" id="KW-1185">Reference proteome</keyword>
<dbReference type="InterPro" id="IPR011256">
    <property type="entry name" value="Reg_factor_effector_dom_sf"/>
</dbReference>
<sequence length="344" mass="39856">MKFFKYIFFLLVLLFVVGSLYIATVSVNNQETINFETPINAKLFELKIKDFSTYHNWFSIGKDEAINPRLSNSDDFENSTLSWQNSKFESINLQNKSKVSDSLVQQLTLKTWLSLSEIDLTWKFETLEKNSNLILHLKSDASFWQKAEYVFTGISHLDIAKTSIENSLNSLESFIQKEISVYDMTAVGKVETGRFYLLHATSAARLNFNKILEKSEPIFKSIEDFMMEQKFEIYKGRLILFENLYENTDNLIFSPGIGSQDNIAIPNTYEILSKSVSQGAYFKTTLTGDYINMKEFIEYSNTIIANRSLKIDRQLKPFLEFEINSNSTVNPSKWITHYYIPIIE</sequence>
<dbReference type="Proteomes" id="UP000012317">
    <property type="component" value="Unassembled WGS sequence"/>
</dbReference>
<dbReference type="EMBL" id="APLF01000009">
    <property type="protein sequence ID" value="EMY80987.1"/>
    <property type="molecule type" value="Genomic_DNA"/>
</dbReference>
<dbReference type="eggNOG" id="COG4978">
    <property type="taxonomic scope" value="Bacteria"/>
</dbReference>
<protein>
    <recommendedName>
        <fullName evidence="3">AraC family transcriptional regulator</fullName>
    </recommendedName>
</protein>
<gene>
    <name evidence="1" type="ORF">pgond44_10511</name>
</gene>